<reference evidence="3" key="1">
    <citation type="submission" date="2011-08" db="EMBL/GenBank/DDBJ databases">
        <title>The draft genome of Latimeria chalumnae.</title>
        <authorList>
            <person name="Di Palma F."/>
            <person name="Alfoldi J."/>
            <person name="Johnson J."/>
            <person name="Berlin A."/>
            <person name="Gnerre S."/>
            <person name="Jaffe D."/>
            <person name="MacCallum I."/>
            <person name="Young S."/>
            <person name="Walker B.J."/>
            <person name="Lander E."/>
            <person name="Lindblad-Toh K."/>
        </authorList>
    </citation>
    <scope>NUCLEOTIDE SEQUENCE [LARGE SCALE GENOMIC DNA]</scope>
    <source>
        <strain evidence="3">Wild caught</strain>
    </source>
</reference>
<dbReference type="EMBL" id="AFYH01095197">
    <property type="status" value="NOT_ANNOTATED_CDS"/>
    <property type="molecule type" value="Genomic_DNA"/>
</dbReference>
<dbReference type="GO" id="GO:0045335">
    <property type="term" value="C:phagocytic vesicle"/>
    <property type="evidence" value="ECO:0007669"/>
    <property type="project" value="TreeGrafter"/>
</dbReference>
<reference evidence="2" key="3">
    <citation type="submission" date="2025-09" db="UniProtKB">
        <authorList>
            <consortium name="Ensembl"/>
        </authorList>
    </citation>
    <scope>IDENTIFICATION</scope>
</reference>
<keyword evidence="3" id="KW-1185">Reference proteome</keyword>
<dbReference type="PANTHER" id="PTHR15746:SF14">
    <property type="entry name" value="RAB11 FAMILY-INTERACTING PROTEIN 5"/>
    <property type="match status" value="1"/>
</dbReference>
<feature type="compositionally biased region" description="Basic and acidic residues" evidence="1">
    <location>
        <begin position="56"/>
        <end position="76"/>
    </location>
</feature>
<sequence length="389" mass="41831">ACACVRQIQTHQGPQEWYKLQSKSGKKEKERGELQVSVQFTCNNMTASMFDLSMKDKPRSTFGKLKDKMKGKKLSDLDSASAIVPSSRGRLDSDDSDRAEGKKTKSKGGSGFFRKPKLRKSSLSKSNTSLSSDSTETSVGSGTISPGPGLFLPSPPPSSGAHLKTSGGLKANDDQHSPKPMTHKRAFSDEVSQVTSLPEPKGLPSLQPKNAPLSRSSLCVNGSHVYKEEPLADSSSSSSNLLPKSSLLSRSLQNLAHKSEETPKQLSKEAADRRWTLSGLEKPGTKALTLNSPSGPGRKAESRAEVKPMQVATPIVSTAEAAKEKPHEEGKKDKKSRMGLFHYGSGKSESGNKSPLHKVQSPPATSPEEKTKGNSWFSSKDTKDSSQKP</sequence>
<dbReference type="HOGENOM" id="CLU_015242_2_1_1"/>
<dbReference type="STRING" id="7897.ENSLACP00000002969"/>
<feature type="region of interest" description="Disordered" evidence="1">
    <location>
        <begin position="56"/>
        <end position="217"/>
    </location>
</feature>
<dbReference type="Ensembl" id="ENSLACT00000002995.1">
    <property type="protein sequence ID" value="ENSLACP00000002969.1"/>
    <property type="gene ID" value="ENSLACG00000002655.1"/>
</dbReference>
<dbReference type="eggNOG" id="ENOG502QQKU">
    <property type="taxonomic scope" value="Eukaryota"/>
</dbReference>
<dbReference type="GO" id="GO:0031267">
    <property type="term" value="F:small GTPase binding"/>
    <property type="evidence" value="ECO:0007669"/>
    <property type="project" value="InterPro"/>
</dbReference>
<evidence type="ECO:0000256" key="1">
    <source>
        <dbReference type="SAM" id="MobiDB-lite"/>
    </source>
</evidence>
<dbReference type="EMBL" id="AFYH01095196">
    <property type="status" value="NOT_ANNOTATED_CDS"/>
    <property type="molecule type" value="Genomic_DNA"/>
</dbReference>
<name>H2ZZZ8_LATCH</name>
<protein>
    <submittedName>
        <fullName evidence="2">Uncharacterized protein</fullName>
    </submittedName>
</protein>
<dbReference type="GO" id="GO:0005739">
    <property type="term" value="C:mitochondrion"/>
    <property type="evidence" value="ECO:0007669"/>
    <property type="project" value="TreeGrafter"/>
</dbReference>
<accession>H2ZZZ8</accession>
<dbReference type="PANTHER" id="PTHR15746">
    <property type="entry name" value="RAB11-RELATED"/>
    <property type="match status" value="1"/>
</dbReference>
<feature type="region of interest" description="Disordered" evidence="1">
    <location>
        <begin position="14"/>
        <end position="33"/>
    </location>
</feature>
<feature type="compositionally biased region" description="Low complexity" evidence="1">
    <location>
        <begin position="123"/>
        <end position="152"/>
    </location>
</feature>
<feature type="compositionally biased region" description="Basic and acidic residues" evidence="1">
    <location>
        <begin position="321"/>
        <end position="332"/>
    </location>
</feature>
<proteinExistence type="predicted"/>
<dbReference type="InterPro" id="IPR037789">
    <property type="entry name" value="FIP_classI"/>
</dbReference>
<evidence type="ECO:0000313" key="3">
    <source>
        <dbReference type="Proteomes" id="UP000008672"/>
    </source>
</evidence>
<feature type="region of interest" description="Disordered" evidence="1">
    <location>
        <begin position="253"/>
        <end position="389"/>
    </location>
</feature>
<dbReference type="Bgee" id="ENSLACG00000002655">
    <property type="expression patterns" value="Expressed in pectoral fin"/>
</dbReference>
<feature type="compositionally biased region" description="Basic and acidic residues" evidence="1">
    <location>
        <begin position="380"/>
        <end position="389"/>
    </location>
</feature>
<dbReference type="GO" id="GO:0005769">
    <property type="term" value="C:early endosome"/>
    <property type="evidence" value="ECO:0007669"/>
    <property type="project" value="TreeGrafter"/>
</dbReference>
<feature type="compositionally biased region" description="Basic and acidic residues" evidence="1">
    <location>
        <begin position="257"/>
        <end position="275"/>
    </location>
</feature>
<dbReference type="InParanoid" id="H2ZZZ8"/>
<reference evidence="2" key="2">
    <citation type="submission" date="2025-08" db="UniProtKB">
        <authorList>
            <consortium name="Ensembl"/>
        </authorList>
    </citation>
    <scope>IDENTIFICATION</scope>
</reference>
<dbReference type="GO" id="GO:0030141">
    <property type="term" value="C:secretory granule"/>
    <property type="evidence" value="ECO:0007669"/>
    <property type="project" value="TreeGrafter"/>
</dbReference>
<dbReference type="GeneTree" id="ENSGT00940000158783"/>
<evidence type="ECO:0000313" key="2">
    <source>
        <dbReference type="Ensembl" id="ENSLACP00000002969.1"/>
    </source>
</evidence>
<feature type="compositionally biased region" description="Basic and acidic residues" evidence="1">
    <location>
        <begin position="89"/>
        <end position="103"/>
    </location>
</feature>
<dbReference type="Proteomes" id="UP000008672">
    <property type="component" value="Unassembled WGS sequence"/>
</dbReference>
<dbReference type="AlphaFoldDB" id="H2ZZZ8"/>
<dbReference type="GO" id="GO:0055037">
    <property type="term" value="C:recycling endosome"/>
    <property type="evidence" value="ECO:0007669"/>
    <property type="project" value="TreeGrafter"/>
</dbReference>
<organism evidence="2 3">
    <name type="scientific">Latimeria chalumnae</name>
    <name type="common">Coelacanth</name>
    <dbReference type="NCBI Taxonomy" id="7897"/>
    <lineage>
        <taxon>Eukaryota</taxon>
        <taxon>Metazoa</taxon>
        <taxon>Chordata</taxon>
        <taxon>Craniata</taxon>
        <taxon>Vertebrata</taxon>
        <taxon>Euteleostomi</taxon>
        <taxon>Coelacanthiformes</taxon>
        <taxon>Coelacanthidae</taxon>
        <taxon>Latimeria</taxon>
    </lineage>
</organism>
<dbReference type="GO" id="GO:0045055">
    <property type="term" value="P:regulated exocytosis"/>
    <property type="evidence" value="ECO:0007669"/>
    <property type="project" value="TreeGrafter"/>
</dbReference>